<dbReference type="GO" id="GO:0005975">
    <property type="term" value="P:carbohydrate metabolic process"/>
    <property type="evidence" value="ECO:0007669"/>
    <property type="project" value="InterPro"/>
</dbReference>
<dbReference type="KEGG" id="pbk:Back11_55580"/>
<dbReference type="EMBL" id="AP019308">
    <property type="protein sequence ID" value="BBH24213.1"/>
    <property type="molecule type" value="Genomic_DNA"/>
</dbReference>
<gene>
    <name evidence="1" type="ORF">Back11_55580</name>
</gene>
<name>A0A3G9JGV2_9BACL</name>
<proteinExistence type="predicted"/>
<dbReference type="SUPFAM" id="SSF48208">
    <property type="entry name" value="Six-hairpin glycosidases"/>
    <property type="match status" value="1"/>
</dbReference>
<keyword evidence="2" id="KW-1185">Reference proteome</keyword>
<evidence type="ECO:0000313" key="1">
    <source>
        <dbReference type="EMBL" id="BBH24213.1"/>
    </source>
</evidence>
<dbReference type="AlphaFoldDB" id="A0A3G9JGV2"/>
<sequence>MTISIQPYIIAGKQFKLVFDWLEEKGGYGYTLYVNGKDREWNAVSARGNSLVKGKSFDLYPSAITIVTADQEWKLTGTGQALNAQKEAITYPWEASITYDSSNDWLKVKVNVNSDQNIALQMIDGVEPELTIDMGLLPPYDRGDHVWFKTSINNPTKWNDEAYGNDCPAMYYYDSYYHFDLMMYFDMTDMSWMSRDNIARFLNYRCGFRRRYKPSPAYELGLYADGFSGYVFPAGEQTFTFYLKARKQLSSPTETTALKELMDHCLQLVPAEAEWPEKATDWEDFTERCTTDLMDPQCWNSNDTFDDFILNYVNGYSPAWQEAFESKNLTIDFTKSPCIDSAVFIGYPLAIVDAVKPNRHYTALLDRILAFIRTYVGHKVEDEQARKNSGNAVFRDGVIGTWQFVYILEQTWQIAYLKGEQDLLDYAQAEIEDVLIPLSRNVNYLFPLSFNMGTLRKHGNGDAYMVAGIYAYFMVSLYKATGKPLYLEEASRAIKPLLNMPVSSLSQEVFMFGLGIQAASELHKLTGDGVYKEIYEYLVAQNLRMMYWFNDNTKEEYQSYNTFAMFQACTPIIYPAFFENIECLARIASTLDTLEASKGLLRVFNHARKNNLYMFPQCLPENRHSSSLMYIPFENLGVLEDEKTGWIGQEIYGCGQVYQAYLMWEAFGKSSDRDILLLNLNNYKIADLNDVQHMGLAFIAYNPEAVEKTFDIVWTESAANRTVWISKHVDDANPSEISVTEGRITLTLKPDEHVYIKVETS</sequence>
<dbReference type="Proteomes" id="UP000275368">
    <property type="component" value="Chromosome"/>
</dbReference>
<dbReference type="OrthoDB" id="7520791at2"/>
<dbReference type="RefSeq" id="WP_125664276.1">
    <property type="nucleotide sequence ID" value="NZ_AP019308.1"/>
</dbReference>
<organism evidence="1 2">
    <name type="scientific">Paenibacillus baekrokdamisoli</name>
    <dbReference type="NCBI Taxonomy" id="1712516"/>
    <lineage>
        <taxon>Bacteria</taxon>
        <taxon>Bacillati</taxon>
        <taxon>Bacillota</taxon>
        <taxon>Bacilli</taxon>
        <taxon>Bacillales</taxon>
        <taxon>Paenibacillaceae</taxon>
        <taxon>Paenibacillus</taxon>
    </lineage>
</organism>
<evidence type="ECO:0000313" key="2">
    <source>
        <dbReference type="Proteomes" id="UP000275368"/>
    </source>
</evidence>
<dbReference type="InterPro" id="IPR008928">
    <property type="entry name" value="6-hairpin_glycosidase_sf"/>
</dbReference>
<reference evidence="1 2" key="1">
    <citation type="submission" date="2018-11" db="EMBL/GenBank/DDBJ databases">
        <title>Complete genome sequence of Paenibacillus baekrokdamisoli strain KCTC 33723.</title>
        <authorList>
            <person name="Kang S.W."/>
            <person name="Lee K.C."/>
            <person name="Kim K.K."/>
            <person name="Kim J.S."/>
            <person name="Kim D.S."/>
            <person name="Ko S.H."/>
            <person name="Yang S.H."/>
            <person name="Lee J.S."/>
        </authorList>
    </citation>
    <scope>NUCLEOTIDE SEQUENCE [LARGE SCALE GENOMIC DNA]</scope>
    <source>
        <strain evidence="1 2">KCTC 33723</strain>
    </source>
</reference>
<protein>
    <submittedName>
        <fullName evidence="1">Uncharacterized protein</fullName>
    </submittedName>
</protein>
<accession>A0A3G9JGV2</accession>